<evidence type="ECO:0008006" key="2">
    <source>
        <dbReference type="Google" id="ProtNLM"/>
    </source>
</evidence>
<reference evidence="1" key="1">
    <citation type="submission" date="2020-02" db="EMBL/GenBank/DDBJ databases">
        <authorList>
            <person name="Meier V. D."/>
        </authorList>
    </citation>
    <scope>NUCLEOTIDE SEQUENCE</scope>
    <source>
        <strain evidence="1">AVDCRST_MAG31</strain>
    </source>
</reference>
<proteinExistence type="predicted"/>
<dbReference type="EMBL" id="CADCWA010000199">
    <property type="protein sequence ID" value="CAA9533857.1"/>
    <property type="molecule type" value="Genomic_DNA"/>
</dbReference>
<evidence type="ECO:0000313" key="1">
    <source>
        <dbReference type="EMBL" id="CAA9533857.1"/>
    </source>
</evidence>
<sequence length="223" mass="24391">MLAIAALIGLGYYLARHQDRQVQEEVEASDLDRLVVALRENRNRLEVYRLSGTVTTKRETRGGIGDILQGEMTVRQPWSVAYFVNMGDLGLDDYVWDERTRTLLVRAPAASPEAPNIDESRQVVAYDGPLITRDMQSRLRQGVAIGARQQAAGEAAKPENLAAATRSAREAIARNIQGPLQAAGLGNVTVVVRAPTDGRAGGSERWDVSRSIAEVLEERAATR</sequence>
<dbReference type="AlphaFoldDB" id="A0A6J4TX16"/>
<name>A0A6J4TX16_9SPHN</name>
<organism evidence="1">
    <name type="scientific">uncultured Sphingomonas sp</name>
    <dbReference type="NCBI Taxonomy" id="158754"/>
    <lineage>
        <taxon>Bacteria</taxon>
        <taxon>Pseudomonadati</taxon>
        <taxon>Pseudomonadota</taxon>
        <taxon>Alphaproteobacteria</taxon>
        <taxon>Sphingomonadales</taxon>
        <taxon>Sphingomonadaceae</taxon>
        <taxon>Sphingomonas</taxon>
        <taxon>environmental samples</taxon>
    </lineage>
</organism>
<gene>
    <name evidence="1" type="ORF">AVDCRST_MAG31-2640</name>
</gene>
<protein>
    <recommendedName>
        <fullName evidence="2">DUF4230 domain-containing protein</fullName>
    </recommendedName>
</protein>
<accession>A0A6J4TX16</accession>